<name>A0A7K1ULI6_9MICC</name>
<sequence>MSTLTTRSKTLGGAAGVFGLLAVTACGGSSVEAYCDVWEEGQAEFEQLETADMQNFDEAFSTVEDFLDDAVSAAPDEIESQTENLRDAIAAINNLDIDFENPESFTDPEVMEDLEQLEEQFATIEADSQAVEDYVNENCENVDLS</sequence>
<evidence type="ECO:0000313" key="2">
    <source>
        <dbReference type="EMBL" id="MVT27284.1"/>
    </source>
</evidence>
<proteinExistence type="predicted"/>
<organism evidence="2 3">
    <name type="scientific">Nesterenkonia alkaliphila</name>
    <dbReference type="NCBI Taxonomy" id="1463631"/>
    <lineage>
        <taxon>Bacteria</taxon>
        <taxon>Bacillati</taxon>
        <taxon>Actinomycetota</taxon>
        <taxon>Actinomycetes</taxon>
        <taxon>Micrococcales</taxon>
        <taxon>Micrococcaceae</taxon>
        <taxon>Nesterenkonia</taxon>
    </lineage>
</organism>
<comment type="caution">
    <text evidence="2">The sequence shown here is derived from an EMBL/GenBank/DDBJ whole genome shotgun (WGS) entry which is preliminary data.</text>
</comment>
<feature type="coiled-coil region" evidence="1">
    <location>
        <begin position="78"/>
        <end position="134"/>
    </location>
</feature>
<evidence type="ECO:0000256" key="1">
    <source>
        <dbReference type="SAM" id="Coils"/>
    </source>
</evidence>
<dbReference type="OrthoDB" id="9890975at2"/>
<accession>A0A7K1ULI6</accession>
<dbReference type="AlphaFoldDB" id="A0A7K1ULI6"/>
<evidence type="ECO:0008006" key="4">
    <source>
        <dbReference type="Google" id="ProtNLM"/>
    </source>
</evidence>
<dbReference type="Proteomes" id="UP000460157">
    <property type="component" value="Unassembled WGS sequence"/>
</dbReference>
<keyword evidence="1" id="KW-0175">Coiled coil</keyword>
<protein>
    <recommendedName>
        <fullName evidence="4">Lipoprotein</fullName>
    </recommendedName>
</protein>
<evidence type="ECO:0000313" key="3">
    <source>
        <dbReference type="Proteomes" id="UP000460157"/>
    </source>
</evidence>
<dbReference type="RefSeq" id="WP_157325097.1">
    <property type="nucleotide sequence ID" value="NZ_BMFX01000004.1"/>
</dbReference>
<keyword evidence="3" id="KW-1185">Reference proteome</keyword>
<gene>
    <name evidence="2" type="ORF">GNZ21_13150</name>
</gene>
<dbReference type="EMBL" id="WRPM01000096">
    <property type="protein sequence ID" value="MVT27284.1"/>
    <property type="molecule type" value="Genomic_DNA"/>
</dbReference>
<dbReference type="PROSITE" id="PS51257">
    <property type="entry name" value="PROKAR_LIPOPROTEIN"/>
    <property type="match status" value="1"/>
</dbReference>
<reference evidence="2 3" key="1">
    <citation type="submission" date="2019-12" db="EMBL/GenBank/DDBJ databases">
        <title>Nesterenkonia muleiensis sp. nov., a novel actinobacterium isolated from sap of Populus euphratica.</title>
        <authorList>
            <person name="Wang R."/>
        </authorList>
    </citation>
    <scope>NUCLEOTIDE SEQUENCE [LARGE SCALE GENOMIC DNA]</scope>
    <source>
        <strain evidence="2 3">F10</strain>
    </source>
</reference>